<dbReference type="Pfam" id="PF20938">
    <property type="entry name" value="DUF2264_C"/>
    <property type="match status" value="1"/>
</dbReference>
<dbReference type="InterPro" id="IPR008930">
    <property type="entry name" value="Terpenoid_cyclase/PrenylTrfase"/>
</dbReference>
<sequence>MISGRSFSSWDYQALVRRMADCNPMANNPLKTRADMQAVMAGFYAPLAPWYSPGNARLRLSAGSAHYDDDAAEMEAFVRPLWGIVPLVAGGYSFEDCRRFVEGFSHGMDANHEEFWGEPGDFDQRLVETAGIALALLLAPESFWRPMSEPAKDKAERWLLKINERDVPDNNWLFFRVLVNLGLRNVGRQWSEEAVRAALERIETYYLGDGYYRDGKWGHRDYYLPMALHFYGLVIAKCAGDVFPEYAERYRERARLFAQDFQHWFADDGAAVPYGRSLTYRFAEGAFWAACAFADEEVLPWGRVKGLLLRHLRWWSQMPIADRDGVLTIGYAYPNLLMSESYNAPGSPYWGLKIFLVLALDDSHPFWAAEEEAPEALPIGRVFAPSAGFALRRAPGDAVMLTGGQDGREHRLHDAKYARFAYSSAFGFSVQCDVTSPDRPDCSAVDSGIAISRDGRTYLSRAVITEEGADRGMVWGVWQPDDRLRIETWLDFAGEGWHVRLHRIDTKDRLFVSESGFSVDRTGESKPGFANGLSAVTGRACVATPTHTTAIVDLSGERAGEIIRAAPNTNIRFPRTLFPRLFGELPAGEHFIATAVYGVTKRVDTLPPVSVPDTVRAFCAENGVKLQD</sequence>
<dbReference type="EMBL" id="JBEPLY010000001">
    <property type="protein sequence ID" value="MET3598473.1"/>
    <property type="molecule type" value="Genomic_DNA"/>
</dbReference>
<dbReference type="InterPro" id="IPR049349">
    <property type="entry name" value="DUF2264_N"/>
</dbReference>
<dbReference type="SUPFAM" id="SSF48239">
    <property type="entry name" value="Terpenoid cyclases/Protein prenyltransferases"/>
    <property type="match status" value="1"/>
</dbReference>
<dbReference type="Pfam" id="PF10022">
    <property type="entry name" value="DUF2264"/>
    <property type="match status" value="1"/>
</dbReference>
<accession>A0ABV2I7N5</accession>
<feature type="domain" description="DUF2264" evidence="2">
    <location>
        <begin position="394"/>
        <end position="603"/>
    </location>
</feature>
<dbReference type="Proteomes" id="UP001549164">
    <property type="component" value="Unassembled WGS sequence"/>
</dbReference>
<dbReference type="PANTHER" id="PTHR35339">
    <property type="entry name" value="LINALOOL DEHYDRATASE_ISOMERASE DOMAIN-CONTAINING PROTEIN"/>
    <property type="match status" value="1"/>
</dbReference>
<reference evidence="3 4" key="1">
    <citation type="submission" date="2024-06" db="EMBL/GenBank/DDBJ databases">
        <title>Genomic Encyclopedia of Type Strains, Phase IV (KMG-IV): sequencing the most valuable type-strain genomes for metagenomic binning, comparative biology and taxonomic classification.</title>
        <authorList>
            <person name="Goeker M."/>
        </authorList>
    </citation>
    <scope>NUCLEOTIDE SEQUENCE [LARGE SCALE GENOMIC DNA]</scope>
    <source>
        <strain evidence="3 4">DSM 28102</strain>
    </source>
</reference>
<dbReference type="InterPro" id="IPR049237">
    <property type="entry name" value="DUF2264_C"/>
</dbReference>
<keyword evidence="4" id="KW-1185">Reference proteome</keyword>
<comment type="caution">
    <text evidence="3">The sequence shown here is derived from an EMBL/GenBank/DDBJ whole genome shotgun (WGS) entry which is preliminary data.</text>
</comment>
<gene>
    <name evidence="3" type="ORF">ABID12_000394</name>
</gene>
<evidence type="ECO:0000313" key="4">
    <source>
        <dbReference type="Proteomes" id="UP001549164"/>
    </source>
</evidence>
<evidence type="ECO:0000259" key="1">
    <source>
        <dbReference type="Pfam" id="PF10022"/>
    </source>
</evidence>
<evidence type="ECO:0008006" key="5">
    <source>
        <dbReference type="Google" id="ProtNLM"/>
    </source>
</evidence>
<protein>
    <recommendedName>
        <fullName evidence="5">DUF2264 domain-containing protein</fullName>
    </recommendedName>
</protein>
<proteinExistence type="predicted"/>
<evidence type="ECO:0000313" key="3">
    <source>
        <dbReference type="EMBL" id="MET3598473.1"/>
    </source>
</evidence>
<name>A0ABV2I7N5_9HYPH</name>
<dbReference type="PANTHER" id="PTHR35339:SF4">
    <property type="entry name" value="LINALOOL DEHYDRATASE_ISOMERASE DOMAIN-CONTAINING PROTEIN"/>
    <property type="match status" value="1"/>
</dbReference>
<dbReference type="RefSeq" id="WP_354432883.1">
    <property type="nucleotide sequence ID" value="NZ_JBEPLY010000001.1"/>
</dbReference>
<dbReference type="InterPro" id="IPR016624">
    <property type="entry name" value="UCP014753"/>
</dbReference>
<evidence type="ECO:0000259" key="2">
    <source>
        <dbReference type="Pfam" id="PF20938"/>
    </source>
</evidence>
<feature type="domain" description="DUF2264" evidence="1">
    <location>
        <begin position="32"/>
        <end position="372"/>
    </location>
</feature>
<dbReference type="PIRSF" id="PIRSF014753">
    <property type="entry name" value="UCP014753"/>
    <property type="match status" value="1"/>
</dbReference>
<organism evidence="3 4">
    <name type="scientific">Martelella mangrovi</name>
    <dbReference type="NCBI Taxonomy" id="1397477"/>
    <lineage>
        <taxon>Bacteria</taxon>
        <taxon>Pseudomonadati</taxon>
        <taxon>Pseudomonadota</taxon>
        <taxon>Alphaproteobacteria</taxon>
        <taxon>Hyphomicrobiales</taxon>
        <taxon>Aurantimonadaceae</taxon>
        <taxon>Martelella</taxon>
    </lineage>
</organism>